<reference evidence="3 4" key="1">
    <citation type="journal article" date="2019" name="Int. J. Syst. Evol. Microbiol.">
        <title>The Global Catalogue of Microorganisms (GCM) 10K type strain sequencing project: providing services to taxonomists for standard genome sequencing and annotation.</title>
        <authorList>
            <consortium name="The Broad Institute Genomics Platform"/>
            <consortium name="The Broad Institute Genome Sequencing Center for Infectious Disease"/>
            <person name="Wu L."/>
            <person name="Ma J."/>
        </authorList>
    </citation>
    <scope>NUCLEOTIDE SEQUENCE [LARGE SCALE GENOMIC DNA]</scope>
    <source>
        <strain evidence="3 4">JCM 13249</strain>
    </source>
</reference>
<evidence type="ECO:0000256" key="2">
    <source>
        <dbReference type="ARBA" id="ARBA00049106"/>
    </source>
</evidence>
<keyword evidence="4" id="KW-1185">Reference proteome</keyword>
<name>A0ABN2K9T5_9ACTN</name>
<accession>A0ABN2K9T5</accession>
<comment type="caution">
    <text evidence="3">The sequence shown here is derived from an EMBL/GenBank/DDBJ whole genome shotgun (WGS) entry which is preliminary data.</text>
</comment>
<dbReference type="InterPro" id="IPR012349">
    <property type="entry name" value="Split_barrel_FMN-bd"/>
</dbReference>
<gene>
    <name evidence="3" type="ORF">GCM10009681_23060</name>
</gene>
<dbReference type="Proteomes" id="UP001500655">
    <property type="component" value="Unassembled WGS sequence"/>
</dbReference>
<dbReference type="InterPro" id="IPR004378">
    <property type="entry name" value="F420H2_quin_Rdtase"/>
</dbReference>
<dbReference type="Gene3D" id="2.30.110.10">
    <property type="entry name" value="Electron Transport, Fmn-binding Protein, Chain A"/>
    <property type="match status" value="1"/>
</dbReference>
<evidence type="ECO:0000313" key="3">
    <source>
        <dbReference type="EMBL" id="GAA1751389.1"/>
    </source>
</evidence>
<comment type="similarity">
    <text evidence="1">Belongs to the F420H(2)-dependent quinone reductase family.</text>
</comment>
<protein>
    <submittedName>
        <fullName evidence="3">Nitroreductase family deazaflavin-dependent oxidoreductase</fullName>
    </submittedName>
</protein>
<sequence length="142" mass="16133">MSDWNIPIIEEFRANEGRVGGHFAGTPLVLLHHRGRRTGRELVSPMAYLPHETDDNVIYVFASKAGAPEHPDWYRNVMAAGRAIVERGTETYPVTVRELPADERDRRYDEQARRFPNFAEYAEKVAGIRTIPVLELTRATTG</sequence>
<evidence type="ECO:0000313" key="4">
    <source>
        <dbReference type="Proteomes" id="UP001500655"/>
    </source>
</evidence>
<dbReference type="EMBL" id="BAAALS010000009">
    <property type="protein sequence ID" value="GAA1751389.1"/>
    <property type="molecule type" value="Genomic_DNA"/>
</dbReference>
<dbReference type="Pfam" id="PF04075">
    <property type="entry name" value="F420H2_quin_red"/>
    <property type="match status" value="1"/>
</dbReference>
<evidence type="ECO:0000256" key="1">
    <source>
        <dbReference type="ARBA" id="ARBA00008710"/>
    </source>
</evidence>
<dbReference type="PANTHER" id="PTHR39428">
    <property type="entry name" value="F420H(2)-DEPENDENT QUINONE REDUCTASE RV1261C"/>
    <property type="match status" value="1"/>
</dbReference>
<dbReference type="PANTHER" id="PTHR39428:SF3">
    <property type="entry name" value="DEAZAFLAVIN-DEPENDENT NITROREDUCTASE"/>
    <property type="match status" value="1"/>
</dbReference>
<comment type="catalytic activity">
    <reaction evidence="2">
        <text>oxidized coenzyme F420-(gamma-L-Glu)(n) + a quinol + H(+) = reduced coenzyme F420-(gamma-L-Glu)(n) + a quinone</text>
        <dbReference type="Rhea" id="RHEA:39663"/>
        <dbReference type="Rhea" id="RHEA-COMP:12939"/>
        <dbReference type="Rhea" id="RHEA-COMP:14378"/>
        <dbReference type="ChEBI" id="CHEBI:15378"/>
        <dbReference type="ChEBI" id="CHEBI:24646"/>
        <dbReference type="ChEBI" id="CHEBI:132124"/>
        <dbReference type="ChEBI" id="CHEBI:133980"/>
        <dbReference type="ChEBI" id="CHEBI:139511"/>
    </reaction>
</comment>
<dbReference type="RefSeq" id="WP_344079906.1">
    <property type="nucleotide sequence ID" value="NZ_BAAALS010000009.1"/>
</dbReference>
<organism evidence="3 4">
    <name type="scientific">Luedemannella helvata</name>
    <dbReference type="NCBI Taxonomy" id="349315"/>
    <lineage>
        <taxon>Bacteria</taxon>
        <taxon>Bacillati</taxon>
        <taxon>Actinomycetota</taxon>
        <taxon>Actinomycetes</taxon>
        <taxon>Micromonosporales</taxon>
        <taxon>Micromonosporaceae</taxon>
        <taxon>Luedemannella</taxon>
    </lineage>
</organism>
<proteinExistence type="inferred from homology"/>
<dbReference type="NCBIfam" id="TIGR00026">
    <property type="entry name" value="hi_GC_TIGR00026"/>
    <property type="match status" value="1"/>
</dbReference>